<evidence type="ECO:0000256" key="6">
    <source>
        <dbReference type="ARBA" id="ARBA00022989"/>
    </source>
</evidence>
<dbReference type="PANTHER" id="PTHR21137">
    <property type="entry name" value="ODORANT RECEPTOR"/>
    <property type="match status" value="1"/>
</dbReference>
<evidence type="ECO:0000313" key="11">
    <source>
        <dbReference type="Proteomes" id="UP001152799"/>
    </source>
</evidence>
<keyword evidence="7" id="KW-0472">Membrane</keyword>
<dbReference type="InterPro" id="IPR004117">
    <property type="entry name" value="7tm6_olfct_rcpt"/>
</dbReference>
<gene>
    <name evidence="10" type="ORF">CEUTPL_LOCUS13117</name>
</gene>
<dbReference type="Proteomes" id="UP001152799">
    <property type="component" value="Chromosome 8"/>
</dbReference>
<keyword evidence="3" id="KW-0716">Sensory transduction</keyword>
<keyword evidence="8" id="KW-0675">Receptor</keyword>
<dbReference type="OrthoDB" id="8185860at2759"/>
<sequence>MQHLLKIFKKTCFLFLKSTEISMALYESNWYKQDKRTNQLVYILLMRTQKPLYVQIGLFGPMTIDAAISRFKLAYSYVSVMSP</sequence>
<dbReference type="GO" id="GO:0005549">
    <property type="term" value="F:odorant binding"/>
    <property type="evidence" value="ECO:0007669"/>
    <property type="project" value="InterPro"/>
</dbReference>
<accession>A0A9N9MW66</accession>
<dbReference type="GO" id="GO:0005886">
    <property type="term" value="C:plasma membrane"/>
    <property type="evidence" value="ECO:0007669"/>
    <property type="project" value="UniProtKB-SubCell"/>
</dbReference>
<protein>
    <submittedName>
        <fullName evidence="10">Uncharacterized protein</fullName>
    </submittedName>
</protein>
<dbReference type="GO" id="GO:0004984">
    <property type="term" value="F:olfactory receptor activity"/>
    <property type="evidence" value="ECO:0007669"/>
    <property type="project" value="InterPro"/>
</dbReference>
<reference evidence="10" key="1">
    <citation type="submission" date="2022-01" db="EMBL/GenBank/DDBJ databases">
        <authorList>
            <person name="King R."/>
        </authorList>
    </citation>
    <scope>NUCLEOTIDE SEQUENCE</scope>
</reference>
<dbReference type="EMBL" id="OU892284">
    <property type="protein sequence ID" value="CAG9772711.1"/>
    <property type="molecule type" value="Genomic_DNA"/>
</dbReference>
<dbReference type="AlphaFoldDB" id="A0A9N9MW66"/>
<evidence type="ECO:0000256" key="3">
    <source>
        <dbReference type="ARBA" id="ARBA00022606"/>
    </source>
</evidence>
<dbReference type="GO" id="GO:0007165">
    <property type="term" value="P:signal transduction"/>
    <property type="evidence" value="ECO:0007669"/>
    <property type="project" value="UniProtKB-KW"/>
</dbReference>
<dbReference type="PANTHER" id="PTHR21137:SF35">
    <property type="entry name" value="ODORANT RECEPTOR 19A-RELATED"/>
    <property type="match status" value="1"/>
</dbReference>
<name>A0A9N9MW66_9CUCU</name>
<keyword evidence="2" id="KW-1003">Cell membrane</keyword>
<evidence type="ECO:0000256" key="5">
    <source>
        <dbReference type="ARBA" id="ARBA00022725"/>
    </source>
</evidence>
<evidence type="ECO:0000256" key="1">
    <source>
        <dbReference type="ARBA" id="ARBA00004651"/>
    </source>
</evidence>
<proteinExistence type="predicted"/>
<evidence type="ECO:0000256" key="4">
    <source>
        <dbReference type="ARBA" id="ARBA00022692"/>
    </source>
</evidence>
<keyword evidence="4" id="KW-0812">Transmembrane</keyword>
<keyword evidence="5" id="KW-0552">Olfaction</keyword>
<dbReference type="Pfam" id="PF02949">
    <property type="entry name" value="7tm_6"/>
    <property type="match status" value="1"/>
</dbReference>
<evidence type="ECO:0000256" key="9">
    <source>
        <dbReference type="ARBA" id="ARBA00023224"/>
    </source>
</evidence>
<keyword evidence="6" id="KW-1133">Transmembrane helix</keyword>
<evidence type="ECO:0000256" key="8">
    <source>
        <dbReference type="ARBA" id="ARBA00023170"/>
    </source>
</evidence>
<evidence type="ECO:0000256" key="2">
    <source>
        <dbReference type="ARBA" id="ARBA00022475"/>
    </source>
</evidence>
<keyword evidence="11" id="KW-1185">Reference proteome</keyword>
<comment type="subcellular location">
    <subcellularLocation>
        <location evidence="1">Cell membrane</location>
        <topology evidence="1">Multi-pass membrane protein</topology>
    </subcellularLocation>
</comment>
<organism evidence="10 11">
    <name type="scientific">Ceutorhynchus assimilis</name>
    <name type="common">cabbage seed weevil</name>
    <dbReference type="NCBI Taxonomy" id="467358"/>
    <lineage>
        <taxon>Eukaryota</taxon>
        <taxon>Metazoa</taxon>
        <taxon>Ecdysozoa</taxon>
        <taxon>Arthropoda</taxon>
        <taxon>Hexapoda</taxon>
        <taxon>Insecta</taxon>
        <taxon>Pterygota</taxon>
        <taxon>Neoptera</taxon>
        <taxon>Endopterygota</taxon>
        <taxon>Coleoptera</taxon>
        <taxon>Polyphaga</taxon>
        <taxon>Cucujiformia</taxon>
        <taxon>Curculionidae</taxon>
        <taxon>Ceutorhynchinae</taxon>
        <taxon>Ceutorhynchus</taxon>
    </lineage>
</organism>
<evidence type="ECO:0000313" key="10">
    <source>
        <dbReference type="EMBL" id="CAG9772711.1"/>
    </source>
</evidence>
<keyword evidence="9" id="KW-0807">Transducer</keyword>
<evidence type="ECO:0000256" key="7">
    <source>
        <dbReference type="ARBA" id="ARBA00023136"/>
    </source>
</evidence>